<dbReference type="CDD" id="cd02696">
    <property type="entry name" value="MurNAc-LAA"/>
    <property type="match status" value="1"/>
</dbReference>
<protein>
    <submittedName>
        <fullName evidence="3">N-acetylmuramoyl-L-alanine amidase</fullName>
        <ecNumber evidence="3">3.5.1.28</ecNumber>
    </submittedName>
</protein>
<evidence type="ECO:0000313" key="3">
    <source>
        <dbReference type="EMBL" id="HIY59685.1"/>
    </source>
</evidence>
<dbReference type="EMBL" id="DXDD01000041">
    <property type="protein sequence ID" value="HIY59685.1"/>
    <property type="molecule type" value="Genomic_DNA"/>
</dbReference>
<sequence length="248" mass="27278">MKTELKEGLLKGAATVLVLSAVFWSAGQTAVLVNGDRELPPEKGAFCVVIDAGHGGVDPGKVGAGGELEKEINLKIAEKLKLFLEASDVKVEMTRTTDTGLYDENSSNKKVQDMKQRVQIIEEAQPDIAVSIHQNSYGEEKVKGAQVFFYQDSVPGKRAAELIQSRLVEKLDPENHRTAKANDSYYLLKKTGRPLVIVECGFLSNAEEAKLLSDDYYQEKLAWHIHMALMEFLNRSAAGVTVQPSAEQ</sequence>
<dbReference type="InterPro" id="IPR002508">
    <property type="entry name" value="MurNAc-LAA_cat"/>
</dbReference>
<dbReference type="SUPFAM" id="SSF53187">
    <property type="entry name" value="Zn-dependent exopeptidases"/>
    <property type="match status" value="1"/>
</dbReference>
<organism evidence="3 4">
    <name type="scientific">Candidatus Eisenbergiella pullistercoris</name>
    <dbReference type="NCBI Taxonomy" id="2838555"/>
    <lineage>
        <taxon>Bacteria</taxon>
        <taxon>Bacillati</taxon>
        <taxon>Bacillota</taxon>
        <taxon>Clostridia</taxon>
        <taxon>Lachnospirales</taxon>
        <taxon>Lachnospiraceae</taxon>
        <taxon>Eisenbergiella</taxon>
    </lineage>
</organism>
<accession>A0A9D1YMR3</accession>
<dbReference type="InterPro" id="IPR050695">
    <property type="entry name" value="N-acetylmuramoyl_amidase_3"/>
</dbReference>
<comment type="caution">
    <text evidence="3">The sequence shown here is derived from an EMBL/GenBank/DDBJ whole genome shotgun (WGS) entry which is preliminary data.</text>
</comment>
<name>A0A9D1YMR3_9FIRM</name>
<dbReference type="AlphaFoldDB" id="A0A9D1YMR3"/>
<dbReference type="PANTHER" id="PTHR30404:SF0">
    <property type="entry name" value="N-ACETYLMURAMOYL-L-ALANINE AMIDASE AMIC"/>
    <property type="match status" value="1"/>
</dbReference>
<reference evidence="3" key="2">
    <citation type="submission" date="2021-04" db="EMBL/GenBank/DDBJ databases">
        <authorList>
            <person name="Gilroy R."/>
        </authorList>
    </citation>
    <scope>NUCLEOTIDE SEQUENCE</scope>
    <source>
        <strain evidence="3">ChiSxjej3B15-24422</strain>
    </source>
</reference>
<dbReference type="GO" id="GO:0009253">
    <property type="term" value="P:peptidoglycan catabolic process"/>
    <property type="evidence" value="ECO:0007669"/>
    <property type="project" value="InterPro"/>
</dbReference>
<dbReference type="EC" id="3.5.1.28" evidence="3"/>
<proteinExistence type="predicted"/>
<dbReference type="GO" id="GO:0008745">
    <property type="term" value="F:N-acetylmuramoyl-L-alanine amidase activity"/>
    <property type="evidence" value="ECO:0007669"/>
    <property type="project" value="UniProtKB-EC"/>
</dbReference>
<dbReference type="PANTHER" id="PTHR30404">
    <property type="entry name" value="N-ACETYLMURAMOYL-L-ALANINE AMIDASE"/>
    <property type="match status" value="1"/>
</dbReference>
<dbReference type="GO" id="GO:0030288">
    <property type="term" value="C:outer membrane-bounded periplasmic space"/>
    <property type="evidence" value="ECO:0007669"/>
    <property type="project" value="TreeGrafter"/>
</dbReference>
<feature type="domain" description="MurNAc-LAA" evidence="2">
    <location>
        <begin position="118"/>
        <end position="230"/>
    </location>
</feature>
<keyword evidence="1 3" id="KW-0378">Hydrolase</keyword>
<reference evidence="3" key="1">
    <citation type="journal article" date="2021" name="PeerJ">
        <title>Extensive microbial diversity within the chicken gut microbiome revealed by metagenomics and culture.</title>
        <authorList>
            <person name="Gilroy R."/>
            <person name="Ravi A."/>
            <person name="Getino M."/>
            <person name="Pursley I."/>
            <person name="Horton D.L."/>
            <person name="Alikhan N.F."/>
            <person name="Baker D."/>
            <person name="Gharbi K."/>
            <person name="Hall N."/>
            <person name="Watson M."/>
            <person name="Adriaenssens E.M."/>
            <person name="Foster-Nyarko E."/>
            <person name="Jarju S."/>
            <person name="Secka A."/>
            <person name="Antonio M."/>
            <person name="Oren A."/>
            <person name="Chaudhuri R.R."/>
            <person name="La Ragione R."/>
            <person name="Hildebrand F."/>
            <person name="Pallen M.J."/>
        </authorList>
    </citation>
    <scope>NUCLEOTIDE SEQUENCE</scope>
    <source>
        <strain evidence="3">ChiSxjej3B15-24422</strain>
    </source>
</reference>
<evidence type="ECO:0000256" key="1">
    <source>
        <dbReference type="ARBA" id="ARBA00022801"/>
    </source>
</evidence>
<gene>
    <name evidence="3" type="ORF">H9831_03235</name>
</gene>
<dbReference type="Pfam" id="PF01520">
    <property type="entry name" value="Amidase_3"/>
    <property type="match status" value="1"/>
</dbReference>
<evidence type="ECO:0000259" key="2">
    <source>
        <dbReference type="SMART" id="SM00646"/>
    </source>
</evidence>
<dbReference type="Gene3D" id="3.40.630.40">
    <property type="entry name" value="Zn-dependent exopeptidases"/>
    <property type="match status" value="1"/>
</dbReference>
<dbReference type="SMART" id="SM00646">
    <property type="entry name" value="Ami_3"/>
    <property type="match status" value="1"/>
</dbReference>
<dbReference type="Proteomes" id="UP000824007">
    <property type="component" value="Unassembled WGS sequence"/>
</dbReference>
<evidence type="ECO:0000313" key="4">
    <source>
        <dbReference type="Proteomes" id="UP000824007"/>
    </source>
</evidence>